<dbReference type="AlphaFoldDB" id="A0A8B6BVW4"/>
<dbReference type="EMBL" id="UYJE01000690">
    <property type="protein sequence ID" value="VDH95444.1"/>
    <property type="molecule type" value="Genomic_DNA"/>
</dbReference>
<dbReference type="PANTHER" id="PTHR47331">
    <property type="entry name" value="PHD-TYPE DOMAIN-CONTAINING PROTEIN"/>
    <property type="match status" value="1"/>
</dbReference>
<evidence type="ECO:0000313" key="1">
    <source>
        <dbReference type="EMBL" id="VDH95444.1"/>
    </source>
</evidence>
<evidence type="ECO:0000313" key="2">
    <source>
        <dbReference type="Proteomes" id="UP000596742"/>
    </source>
</evidence>
<dbReference type="Proteomes" id="UP000596742">
    <property type="component" value="Unassembled WGS sequence"/>
</dbReference>
<proteinExistence type="predicted"/>
<dbReference type="PANTHER" id="PTHR47331:SF1">
    <property type="entry name" value="GAG-LIKE PROTEIN"/>
    <property type="match status" value="1"/>
</dbReference>
<reference evidence="1" key="1">
    <citation type="submission" date="2018-11" db="EMBL/GenBank/DDBJ databases">
        <authorList>
            <person name="Alioto T."/>
            <person name="Alioto T."/>
        </authorList>
    </citation>
    <scope>NUCLEOTIDE SEQUENCE</scope>
</reference>
<organism evidence="1 2">
    <name type="scientific">Mytilus galloprovincialis</name>
    <name type="common">Mediterranean mussel</name>
    <dbReference type="NCBI Taxonomy" id="29158"/>
    <lineage>
        <taxon>Eukaryota</taxon>
        <taxon>Metazoa</taxon>
        <taxon>Spiralia</taxon>
        <taxon>Lophotrochozoa</taxon>
        <taxon>Mollusca</taxon>
        <taxon>Bivalvia</taxon>
        <taxon>Autobranchia</taxon>
        <taxon>Pteriomorphia</taxon>
        <taxon>Mytilida</taxon>
        <taxon>Mytiloidea</taxon>
        <taxon>Mytilidae</taxon>
        <taxon>Mytilinae</taxon>
        <taxon>Mytilus</taxon>
    </lineage>
</organism>
<sequence>METKIRHIRKFIQNVQTPQSRHIDSHTTTHTLNPETIPFVPTHNIANPHNAQSFENPSVQASHTFNTQQSTFSKELDEDDDAYIKAYQDRSIEFRENKYFARLPWKQDHDELPTNLAVTKRRTENVIKRLTQKPDMLKKYGNIIQEQERRGFIERVDETAETQEKIHYIPHHPVQKESSTTPIRIVYDCSCRQSPNSPSLNDCLLDIPPKLNDLTKISYEI</sequence>
<gene>
    <name evidence="1" type="ORF">MGAL_10B026452</name>
</gene>
<dbReference type="OrthoDB" id="6153728at2759"/>
<comment type="caution">
    <text evidence="1">The sequence shown here is derived from an EMBL/GenBank/DDBJ whole genome shotgun (WGS) entry which is preliminary data.</text>
</comment>
<keyword evidence="2" id="KW-1185">Reference proteome</keyword>
<accession>A0A8B6BVW4</accession>
<protein>
    <submittedName>
        <fullName evidence="1">Uncharacterized protein</fullName>
    </submittedName>
</protein>
<name>A0A8B6BVW4_MYTGA</name>